<dbReference type="Gene3D" id="3.40.50.150">
    <property type="entry name" value="Vaccinia Virus protein VP39"/>
    <property type="match status" value="1"/>
</dbReference>
<dbReference type="AlphaFoldDB" id="A0A327R8N9"/>
<dbReference type="GO" id="GO:0032259">
    <property type="term" value="P:methylation"/>
    <property type="evidence" value="ECO:0007669"/>
    <property type="project" value="UniProtKB-KW"/>
</dbReference>
<dbReference type="OrthoDB" id="9789123at2"/>
<sequence length="190" mass="22626">MNIINRFHNWRRKQRWNKQYKNGRWENLKKPIEAERYRTIIKFIKAFGTKTPTILDLGCGEGVLNNYLESQLFKSFLGVDFSKVSIDKAQSKHYPKTNFIVADLHTFIPPNKVDVIILNEAFYYVQESEKRKVLDRILAKLNNNGILIVSIFREGHGCWEYFENLEKIDFTIVKTDEEMRYWKIGVFKKP</sequence>
<proteinExistence type="predicted"/>
<comment type="caution">
    <text evidence="3">The sequence shown here is derived from an EMBL/GenBank/DDBJ whole genome shotgun (WGS) entry which is preliminary data.</text>
</comment>
<accession>A0A327R8N9</accession>
<evidence type="ECO:0000313" key="3">
    <source>
        <dbReference type="EMBL" id="RAJ13159.1"/>
    </source>
</evidence>
<dbReference type="GO" id="GO:0008168">
    <property type="term" value="F:methyltransferase activity"/>
    <property type="evidence" value="ECO:0007669"/>
    <property type="project" value="UniProtKB-KW"/>
</dbReference>
<dbReference type="CDD" id="cd02440">
    <property type="entry name" value="AdoMet_MTases"/>
    <property type="match status" value="1"/>
</dbReference>
<dbReference type="EMBL" id="QLLO01000007">
    <property type="protein sequence ID" value="RAJ13159.1"/>
    <property type="molecule type" value="Genomic_DNA"/>
</dbReference>
<evidence type="ECO:0000259" key="2">
    <source>
        <dbReference type="Pfam" id="PF13649"/>
    </source>
</evidence>
<keyword evidence="3" id="KW-0489">Methyltransferase</keyword>
<dbReference type="Proteomes" id="UP000248703">
    <property type="component" value="Unassembled WGS sequence"/>
</dbReference>
<name>A0A327R8N9_9FLAO</name>
<dbReference type="Pfam" id="PF13649">
    <property type="entry name" value="Methyltransf_25"/>
    <property type="match status" value="1"/>
</dbReference>
<dbReference type="InterPro" id="IPR029063">
    <property type="entry name" value="SAM-dependent_MTases_sf"/>
</dbReference>
<organism evidence="3 4">
    <name type="scientific">Olleya aquimaris</name>
    <dbReference type="NCBI Taxonomy" id="639310"/>
    <lineage>
        <taxon>Bacteria</taxon>
        <taxon>Pseudomonadati</taxon>
        <taxon>Bacteroidota</taxon>
        <taxon>Flavobacteriia</taxon>
        <taxon>Flavobacteriales</taxon>
        <taxon>Flavobacteriaceae</taxon>
    </lineage>
</organism>
<evidence type="ECO:0000256" key="1">
    <source>
        <dbReference type="ARBA" id="ARBA00022679"/>
    </source>
</evidence>
<protein>
    <submittedName>
        <fullName evidence="3">Methyltransferase family protein</fullName>
    </submittedName>
</protein>
<gene>
    <name evidence="3" type="ORF">LY08_02058</name>
</gene>
<evidence type="ECO:0000313" key="4">
    <source>
        <dbReference type="Proteomes" id="UP000248703"/>
    </source>
</evidence>
<keyword evidence="1 3" id="KW-0808">Transferase</keyword>
<dbReference type="SUPFAM" id="SSF53335">
    <property type="entry name" value="S-adenosyl-L-methionine-dependent methyltransferases"/>
    <property type="match status" value="1"/>
</dbReference>
<keyword evidence="4" id="KW-1185">Reference proteome</keyword>
<dbReference type="PANTHER" id="PTHR43861">
    <property type="entry name" value="TRANS-ACONITATE 2-METHYLTRANSFERASE-RELATED"/>
    <property type="match status" value="1"/>
</dbReference>
<reference evidence="3 4" key="1">
    <citation type="submission" date="2018-06" db="EMBL/GenBank/DDBJ databases">
        <title>Genomic Encyclopedia of Archaeal and Bacterial Type Strains, Phase II (KMG-II): from individual species to whole genera.</title>
        <authorList>
            <person name="Goeker M."/>
        </authorList>
    </citation>
    <scope>NUCLEOTIDE SEQUENCE [LARGE SCALE GENOMIC DNA]</scope>
    <source>
        <strain evidence="3 4">DSM 24464</strain>
    </source>
</reference>
<feature type="domain" description="Methyltransferase" evidence="2">
    <location>
        <begin position="54"/>
        <end position="145"/>
    </location>
</feature>
<dbReference type="InterPro" id="IPR041698">
    <property type="entry name" value="Methyltransf_25"/>
</dbReference>
<dbReference type="RefSeq" id="WP_111660345.1">
    <property type="nucleotide sequence ID" value="NZ_QLLO01000007.1"/>
</dbReference>